<dbReference type="AlphaFoldDB" id="A0A075UQU3"/>
<keyword evidence="6" id="KW-1185">Reference proteome</keyword>
<dbReference type="InterPro" id="IPR011990">
    <property type="entry name" value="TPR-like_helical_dom_sf"/>
</dbReference>
<dbReference type="Gene3D" id="3.40.50.300">
    <property type="entry name" value="P-loop containing nucleotide triphosphate hydrolases"/>
    <property type="match status" value="1"/>
</dbReference>
<accession>A0A075UQU3</accession>
<evidence type="ECO:0000256" key="3">
    <source>
        <dbReference type="PROSITE-ProRule" id="PRU01091"/>
    </source>
</evidence>
<dbReference type="GO" id="GO:0006355">
    <property type="term" value="P:regulation of DNA-templated transcription"/>
    <property type="evidence" value="ECO:0007669"/>
    <property type="project" value="InterPro"/>
</dbReference>
<dbReference type="eggNOG" id="COG3629">
    <property type="taxonomic scope" value="Bacteria"/>
</dbReference>
<dbReference type="PANTHER" id="PTHR47691:SF3">
    <property type="entry name" value="HTH-TYPE TRANSCRIPTIONAL REGULATOR RV0890C-RELATED"/>
    <property type="match status" value="1"/>
</dbReference>
<dbReference type="Gene3D" id="1.10.10.10">
    <property type="entry name" value="Winged helix-like DNA-binding domain superfamily/Winged helix DNA-binding domain"/>
    <property type="match status" value="1"/>
</dbReference>
<name>A0A075UQU3_9PSEU</name>
<keyword evidence="2 3" id="KW-0238">DNA-binding</keyword>
<evidence type="ECO:0000256" key="1">
    <source>
        <dbReference type="ARBA" id="ARBA00005820"/>
    </source>
</evidence>
<feature type="DNA-binding region" description="OmpR/PhoB-type" evidence="3">
    <location>
        <begin position="1"/>
        <end position="104"/>
    </location>
</feature>
<dbReference type="HOGENOM" id="CLU_004665_1_3_11"/>
<dbReference type="PANTHER" id="PTHR47691">
    <property type="entry name" value="REGULATOR-RELATED"/>
    <property type="match status" value="1"/>
</dbReference>
<gene>
    <name evidence="5" type="ORF">AJAP_18505</name>
</gene>
<dbReference type="InterPro" id="IPR027417">
    <property type="entry name" value="P-loop_NTPase"/>
</dbReference>
<dbReference type="SUPFAM" id="SSF48452">
    <property type="entry name" value="TPR-like"/>
    <property type="match status" value="3"/>
</dbReference>
<dbReference type="InterPro" id="IPR001867">
    <property type="entry name" value="OmpR/PhoB-type_DNA-bd"/>
</dbReference>
<protein>
    <recommendedName>
        <fullName evidence="4">OmpR/PhoB-type domain-containing protein</fullName>
    </recommendedName>
</protein>
<dbReference type="SMART" id="SM01043">
    <property type="entry name" value="BTAD"/>
    <property type="match status" value="1"/>
</dbReference>
<dbReference type="STRING" id="208439.AJAP_18505"/>
<dbReference type="EMBL" id="CP008953">
    <property type="protein sequence ID" value="AIG76567.1"/>
    <property type="molecule type" value="Genomic_DNA"/>
</dbReference>
<dbReference type="KEGG" id="aja:AJAP_18505"/>
<evidence type="ECO:0000259" key="4">
    <source>
        <dbReference type="PROSITE" id="PS51755"/>
    </source>
</evidence>
<comment type="similarity">
    <text evidence="1">Belongs to the AfsR/DnrI/RedD regulatory family.</text>
</comment>
<dbReference type="eggNOG" id="COG3903">
    <property type="taxonomic scope" value="Bacteria"/>
</dbReference>
<evidence type="ECO:0000313" key="5">
    <source>
        <dbReference type="EMBL" id="AIG76567.1"/>
    </source>
</evidence>
<dbReference type="SUPFAM" id="SSF46894">
    <property type="entry name" value="C-terminal effector domain of the bipartite response regulators"/>
    <property type="match status" value="1"/>
</dbReference>
<dbReference type="Gene3D" id="1.25.40.10">
    <property type="entry name" value="Tetratricopeptide repeat domain"/>
    <property type="match status" value="3"/>
</dbReference>
<evidence type="ECO:0000256" key="2">
    <source>
        <dbReference type="ARBA" id="ARBA00023125"/>
    </source>
</evidence>
<evidence type="ECO:0000313" key="6">
    <source>
        <dbReference type="Proteomes" id="UP000028492"/>
    </source>
</evidence>
<dbReference type="InterPro" id="IPR058852">
    <property type="entry name" value="HTH_77"/>
</dbReference>
<dbReference type="PROSITE" id="PS51755">
    <property type="entry name" value="OMPR_PHOB"/>
    <property type="match status" value="1"/>
</dbReference>
<dbReference type="Pfam" id="PF25872">
    <property type="entry name" value="HTH_77"/>
    <property type="match status" value="1"/>
</dbReference>
<dbReference type="CDD" id="cd15831">
    <property type="entry name" value="BTAD"/>
    <property type="match status" value="1"/>
</dbReference>
<dbReference type="PRINTS" id="PR00364">
    <property type="entry name" value="DISEASERSIST"/>
</dbReference>
<dbReference type="GO" id="GO:0003677">
    <property type="term" value="F:DNA binding"/>
    <property type="evidence" value="ECO:0007669"/>
    <property type="project" value="UniProtKB-UniRule"/>
</dbReference>
<dbReference type="Pfam" id="PF00486">
    <property type="entry name" value="Trans_reg_C"/>
    <property type="match status" value="1"/>
</dbReference>
<dbReference type="SUPFAM" id="SSF52540">
    <property type="entry name" value="P-loop containing nucleoside triphosphate hydrolases"/>
    <property type="match status" value="1"/>
</dbReference>
<organism evidence="5 6">
    <name type="scientific">Amycolatopsis japonica</name>
    <dbReference type="NCBI Taxonomy" id="208439"/>
    <lineage>
        <taxon>Bacteria</taxon>
        <taxon>Bacillati</taxon>
        <taxon>Actinomycetota</taxon>
        <taxon>Actinomycetes</taxon>
        <taxon>Pseudonocardiales</taxon>
        <taxon>Pseudonocardiaceae</taxon>
        <taxon>Amycolatopsis</taxon>
        <taxon>Amycolatopsis japonica group</taxon>
    </lineage>
</organism>
<reference evidence="5 6" key="1">
    <citation type="journal article" date="2014" name="J. Biotechnol.">
        <title>Complete genome sequence of the actinobacterium Amycolatopsis japonica MG417-CF17(T) (=DSM 44213T) producing (S,S)-N,N'-ethylenediaminedisuccinic acid.</title>
        <authorList>
            <person name="Stegmann E."/>
            <person name="Albersmeier A."/>
            <person name="Spohn M."/>
            <person name="Gert H."/>
            <person name="Weber T."/>
            <person name="Wohlleben W."/>
            <person name="Kalinowski J."/>
            <person name="Ruckert C."/>
        </authorList>
    </citation>
    <scope>NUCLEOTIDE SEQUENCE [LARGE SCALE GENOMIC DNA]</scope>
    <source>
        <strain evidence="6">MG417-CF17 (DSM 44213)</strain>
    </source>
</reference>
<sequence length="1070" mass="114992">MVRANVGFVRFGVLGPLAAWTTAGEPVVVPEAKVRLLLAALLSREGRAASVSSLTDDLWGEHPPGNPGNTLQTKVSQLRRAMDRAEPGARELVTHQPAGYVLAVEPGELDVHRFRALTARGRDAVDPRARAALLADALALWRGPAYAGFEDEPFAVAAAQRLEEERLLAEEDRAEARLALGEHGVLTGELAGLVSRNPLRERLRGLLMRALYAAGRHSEALETYAELRARLRDEAGLEPGPDLAALHQAILTRSPELETARAAEPVRGNLPEALTELIGRTTAVKEVGALVTDARLVTLTGPGGVGKTRLAIEAASRLTMADGTWLVELAGLDVVECPTCPPEDLVAVVVAAVLDLREEATSTGTLTQSMAAALRDKEILLVLDNCEQVVEPVAALVERLLAAVPRLRVLATSQEPLGLPGENVWAVPPLELPEHPDFAAVRESSAVRLFAARAEAAAPGFALDAENAAVVARICRTLDGIPLALELAATRVRTLGVHELLARLDDRFGLLSSGRRGGPRRQQTLRAMIDWSWSLLSGPEQIVLRRLAVHAEGCGLDAAESVCAGGEIAAGDVLDLLSRLVDRSLVVSRPGKSGEPRFRLLESVSAYALEHAERAGELDDLYLRHARFHVELAERGDAGLRGREQRRWLDRLDAEGANTRRALETLLRQGEHRLAARLVNATTWFWFLRGRLTEARRSLDLVLGMEIDAGDEYAQALGWRTGIAVLDGTGTDAAVDETVRGIADPGARARMSWFLGYAWSTVGDLCRAEKLTLDALETARDIGDDWSAAAALSDRASHLISGGDLTGGGRVAAQSAAIFDGLGERWGWLQASFVLGMLASIAGDYEHALRVHRESLRRAEELGLWPEVAYKLSWLGRTALLMGDFDEAREYHERARTLAVEHGFKPAEVYAETGLALGARRQGLFDEAERRLLSILDWHRRVESEAGSTLVLAELGFIAEQRGDAVTAKRLHLDGLAIARHSEDPRAIALGLEGLAGAEAAAGAYRLAARLLGAAAASRRSVGAPLPKAERGDVDRITGVVVAALGETAFSAECEAGEALPIDQLVTDSQ</sequence>
<dbReference type="InterPro" id="IPR005158">
    <property type="entry name" value="BTAD"/>
</dbReference>
<dbReference type="InterPro" id="IPR036388">
    <property type="entry name" value="WH-like_DNA-bd_sf"/>
</dbReference>
<feature type="domain" description="OmpR/PhoB-type" evidence="4">
    <location>
        <begin position="1"/>
        <end position="104"/>
    </location>
</feature>
<proteinExistence type="inferred from homology"/>
<dbReference type="GO" id="GO:0000160">
    <property type="term" value="P:phosphorelay signal transduction system"/>
    <property type="evidence" value="ECO:0007669"/>
    <property type="project" value="InterPro"/>
</dbReference>
<dbReference type="Proteomes" id="UP000028492">
    <property type="component" value="Chromosome"/>
</dbReference>
<dbReference type="InterPro" id="IPR016032">
    <property type="entry name" value="Sig_transdc_resp-reg_C-effctor"/>
</dbReference>
<dbReference type="Pfam" id="PF03704">
    <property type="entry name" value="BTAD"/>
    <property type="match status" value="1"/>
</dbReference>
<dbReference type="SMART" id="SM00862">
    <property type="entry name" value="Trans_reg_C"/>
    <property type="match status" value="1"/>
</dbReference>